<dbReference type="PANTHER" id="PTHR33620">
    <property type="entry name" value="UREASE ACCESSORY PROTEIN F"/>
    <property type="match status" value="1"/>
</dbReference>
<organism evidence="4 5">
    <name type="scientific">Rhizobium paknamense</name>
    <dbReference type="NCBI Taxonomy" id="1206817"/>
    <lineage>
        <taxon>Bacteria</taxon>
        <taxon>Pseudomonadati</taxon>
        <taxon>Pseudomonadota</taxon>
        <taxon>Alphaproteobacteria</taxon>
        <taxon>Hyphomicrobiales</taxon>
        <taxon>Rhizobiaceae</taxon>
        <taxon>Rhizobium/Agrobacterium group</taxon>
        <taxon>Rhizobium</taxon>
    </lineage>
</organism>
<accession>A0ABU0IIB4</accession>
<comment type="function">
    <text evidence="3">Required for maturation of urease via the functional incorporation of the urease nickel metallocenter.</text>
</comment>
<keyword evidence="1 3" id="KW-0996">Nickel insertion</keyword>
<proteinExistence type="inferred from homology"/>
<evidence type="ECO:0000313" key="5">
    <source>
        <dbReference type="Proteomes" id="UP001235269"/>
    </source>
</evidence>
<dbReference type="RefSeq" id="WP_307159340.1">
    <property type="nucleotide sequence ID" value="NZ_JAUSWH010000012.1"/>
</dbReference>
<comment type="subcellular location">
    <subcellularLocation>
        <location evidence="3">Cytoplasm</location>
    </subcellularLocation>
</comment>
<keyword evidence="3" id="KW-0963">Cytoplasm</keyword>
<comment type="similarity">
    <text evidence="3">Belongs to the UreF family.</text>
</comment>
<dbReference type="HAMAP" id="MF_01385">
    <property type="entry name" value="UreF"/>
    <property type="match status" value="1"/>
</dbReference>
<dbReference type="Pfam" id="PF01730">
    <property type="entry name" value="UreF"/>
    <property type="match status" value="1"/>
</dbReference>
<keyword evidence="2 3" id="KW-0143">Chaperone</keyword>
<dbReference type="InterPro" id="IPR038277">
    <property type="entry name" value="UreF_sf"/>
</dbReference>
<comment type="caution">
    <text evidence="4">The sequence shown here is derived from an EMBL/GenBank/DDBJ whole genome shotgun (WGS) entry which is preliminary data.</text>
</comment>
<evidence type="ECO:0000256" key="1">
    <source>
        <dbReference type="ARBA" id="ARBA00022988"/>
    </source>
</evidence>
<protein>
    <recommendedName>
        <fullName evidence="3">Urease accessory protein UreF</fullName>
    </recommendedName>
</protein>
<name>A0ABU0IIB4_9HYPH</name>
<dbReference type="PANTHER" id="PTHR33620:SF1">
    <property type="entry name" value="UREASE ACCESSORY PROTEIN F"/>
    <property type="match status" value="1"/>
</dbReference>
<evidence type="ECO:0000313" key="4">
    <source>
        <dbReference type="EMBL" id="MDQ0457160.1"/>
    </source>
</evidence>
<dbReference type="PIRSF" id="PIRSF009467">
    <property type="entry name" value="Ureas_acces_UreF"/>
    <property type="match status" value="1"/>
</dbReference>
<evidence type="ECO:0000256" key="3">
    <source>
        <dbReference type="HAMAP-Rule" id="MF_01385"/>
    </source>
</evidence>
<comment type="subunit">
    <text evidence="3">UreD, UreF and UreG form a complex that acts as a GTP-hydrolysis-dependent molecular chaperone, activating the urease apoprotein by helping to assemble the nickel containing metallocenter of UreC. The UreE protein probably delivers the nickel.</text>
</comment>
<keyword evidence="5" id="KW-1185">Reference proteome</keyword>
<gene>
    <name evidence="3" type="primary">ureF</name>
    <name evidence="4" type="ORF">QO005_003507</name>
</gene>
<dbReference type="EMBL" id="JAUSWH010000012">
    <property type="protein sequence ID" value="MDQ0457160.1"/>
    <property type="molecule type" value="Genomic_DNA"/>
</dbReference>
<dbReference type="Gene3D" id="1.10.4190.10">
    <property type="entry name" value="Urease accessory protein UreF"/>
    <property type="match status" value="1"/>
</dbReference>
<reference evidence="4 5" key="1">
    <citation type="submission" date="2023-07" db="EMBL/GenBank/DDBJ databases">
        <title>Genomic Encyclopedia of Type Strains, Phase IV (KMG-IV): sequencing the most valuable type-strain genomes for metagenomic binning, comparative biology and taxonomic classification.</title>
        <authorList>
            <person name="Goeker M."/>
        </authorList>
    </citation>
    <scope>NUCLEOTIDE SEQUENCE [LARGE SCALE GENOMIC DNA]</scope>
    <source>
        <strain evidence="4 5">DSM 100301</strain>
    </source>
</reference>
<sequence>MTISSNRALLRLMAWLSPAFPVGGFAWSGGLERAVQDGWVRDAAGLGRWASLLIAHGSVWNDAVLLAAAHRANAEMLASVAELAEALAGSRERHQETMALGTAFCEAAGAWHAGEGDVLPRRLAYPVAVGAVAARHGVDCSAALAAYLHAALSQLVSAAIRLGVCGQKQGVALLAELEEQVEATAHRAAQASLEDLGSATIMADMASARHETQEVRLFRS</sequence>
<dbReference type="Proteomes" id="UP001235269">
    <property type="component" value="Unassembled WGS sequence"/>
</dbReference>
<dbReference type="InterPro" id="IPR002639">
    <property type="entry name" value="UreF"/>
</dbReference>
<evidence type="ECO:0000256" key="2">
    <source>
        <dbReference type="ARBA" id="ARBA00023186"/>
    </source>
</evidence>